<reference evidence="1" key="1">
    <citation type="journal article" date="2021" name="Proc. Natl. Acad. Sci. U.S.A.">
        <title>A Catalog of Tens of Thousands of Viruses from Human Metagenomes Reveals Hidden Associations with Chronic Diseases.</title>
        <authorList>
            <person name="Tisza M.J."/>
            <person name="Buck C.B."/>
        </authorList>
    </citation>
    <scope>NUCLEOTIDE SEQUENCE</scope>
    <source>
        <strain evidence="1">CtsIb3</strain>
    </source>
</reference>
<accession>A0A8S5URH9</accession>
<evidence type="ECO:0000313" key="1">
    <source>
        <dbReference type="EMBL" id="DAF97018.1"/>
    </source>
</evidence>
<proteinExistence type="predicted"/>
<protein>
    <submittedName>
        <fullName evidence="1">Uncharacterized protein</fullName>
    </submittedName>
</protein>
<organism evidence="1">
    <name type="scientific">Myoviridae sp. ctsIb3</name>
    <dbReference type="NCBI Taxonomy" id="2825189"/>
    <lineage>
        <taxon>Viruses</taxon>
        <taxon>Duplodnaviria</taxon>
        <taxon>Heunggongvirae</taxon>
        <taxon>Uroviricota</taxon>
        <taxon>Caudoviricetes</taxon>
    </lineage>
</organism>
<dbReference type="EMBL" id="BK016124">
    <property type="protein sequence ID" value="DAF97018.1"/>
    <property type="molecule type" value="Genomic_DNA"/>
</dbReference>
<name>A0A8S5URH9_9CAUD</name>
<sequence length="66" mass="7135">MIDDDGCEHPFFGSHRNHPFCAASSSATTSMSRESASLIFSSITHSGADFINSVLCSRTFFSSFGH</sequence>